<accession>A0A146G5Z8</accession>
<reference evidence="3" key="1">
    <citation type="journal article" date="2017" name="Genome Announc.">
        <title>Draft Genome Sequence of Terrimicrobium sacchariphilum NM-5T, a Facultative Anaerobic Soil Bacterium of the Class Spartobacteria.</title>
        <authorList>
            <person name="Qiu Y.L."/>
            <person name="Tourlousse D.M."/>
            <person name="Matsuura N."/>
            <person name="Ohashi A."/>
            <person name="Sekiguchi Y."/>
        </authorList>
    </citation>
    <scope>NUCLEOTIDE SEQUENCE [LARGE SCALE GENOMIC DNA]</scope>
    <source>
        <strain evidence="3">NM-5</strain>
    </source>
</reference>
<keyword evidence="1" id="KW-1133">Transmembrane helix</keyword>
<dbReference type="EMBL" id="BDCO01000002">
    <property type="protein sequence ID" value="GAT32377.1"/>
    <property type="molecule type" value="Genomic_DNA"/>
</dbReference>
<proteinExistence type="predicted"/>
<evidence type="ECO:0000313" key="3">
    <source>
        <dbReference type="Proteomes" id="UP000076023"/>
    </source>
</evidence>
<dbReference type="RefSeq" id="WP_075078214.1">
    <property type="nucleotide sequence ID" value="NZ_BDCO01000002.1"/>
</dbReference>
<name>A0A146G5Z8_TERSA</name>
<gene>
    <name evidence="2" type="ORF">TSACC_2775</name>
</gene>
<dbReference type="InParanoid" id="A0A146G5Z8"/>
<evidence type="ECO:0000313" key="2">
    <source>
        <dbReference type="EMBL" id="GAT32377.1"/>
    </source>
</evidence>
<dbReference type="AlphaFoldDB" id="A0A146G5Z8"/>
<keyword evidence="3" id="KW-1185">Reference proteome</keyword>
<protein>
    <submittedName>
        <fullName evidence="2">Uncharacterized protein</fullName>
    </submittedName>
</protein>
<keyword evidence="1" id="KW-0472">Membrane</keyword>
<keyword evidence="1" id="KW-0812">Transmembrane</keyword>
<feature type="transmembrane region" description="Helical" evidence="1">
    <location>
        <begin position="20"/>
        <end position="39"/>
    </location>
</feature>
<sequence>MRLRTRFAVIRKRLRSGAFLWGFFIGASAGLPAVLYSQASGTSAWVLALYCLVPGVIVGAVFLMVGTKARSWLERFISRFPW</sequence>
<organism evidence="2 3">
    <name type="scientific">Terrimicrobium sacchariphilum</name>
    <dbReference type="NCBI Taxonomy" id="690879"/>
    <lineage>
        <taxon>Bacteria</taxon>
        <taxon>Pseudomonadati</taxon>
        <taxon>Verrucomicrobiota</taxon>
        <taxon>Terrimicrobiia</taxon>
        <taxon>Terrimicrobiales</taxon>
        <taxon>Terrimicrobiaceae</taxon>
        <taxon>Terrimicrobium</taxon>
    </lineage>
</organism>
<comment type="caution">
    <text evidence="2">The sequence shown here is derived from an EMBL/GenBank/DDBJ whole genome shotgun (WGS) entry which is preliminary data.</text>
</comment>
<dbReference type="Proteomes" id="UP000076023">
    <property type="component" value="Unassembled WGS sequence"/>
</dbReference>
<evidence type="ECO:0000256" key="1">
    <source>
        <dbReference type="SAM" id="Phobius"/>
    </source>
</evidence>
<feature type="transmembrane region" description="Helical" evidence="1">
    <location>
        <begin position="45"/>
        <end position="65"/>
    </location>
</feature>